<name>A0ABD3AWE6_9GENT</name>
<dbReference type="EMBL" id="JBJUIK010000002">
    <property type="protein sequence ID" value="KAL3535526.1"/>
    <property type="molecule type" value="Genomic_DNA"/>
</dbReference>
<dbReference type="AlphaFoldDB" id="A0ABD3AWE6"/>
<evidence type="ECO:0000313" key="3">
    <source>
        <dbReference type="EMBL" id="KAL3535526.1"/>
    </source>
</evidence>
<reference evidence="3 4" key="1">
    <citation type="submission" date="2024-11" db="EMBL/GenBank/DDBJ databases">
        <title>A near-complete genome assembly of Cinchona calisaya.</title>
        <authorList>
            <person name="Lian D.C."/>
            <person name="Zhao X.W."/>
            <person name="Wei L."/>
        </authorList>
    </citation>
    <scope>NUCLEOTIDE SEQUENCE [LARGE SCALE GENOMIC DNA]</scope>
    <source>
        <tissue evidence="3">Nenye</tissue>
    </source>
</reference>
<evidence type="ECO:0000256" key="1">
    <source>
        <dbReference type="SAM" id="MobiDB-lite"/>
    </source>
</evidence>
<keyword evidence="2" id="KW-0472">Membrane</keyword>
<accession>A0ABD3AWE6</accession>
<evidence type="ECO:0000256" key="2">
    <source>
        <dbReference type="SAM" id="Phobius"/>
    </source>
</evidence>
<feature type="compositionally biased region" description="Low complexity" evidence="1">
    <location>
        <begin position="12"/>
        <end position="34"/>
    </location>
</feature>
<comment type="caution">
    <text evidence="3">The sequence shown here is derived from an EMBL/GenBank/DDBJ whole genome shotgun (WGS) entry which is preliminary data.</text>
</comment>
<sequence length="205" mass="23266">MTRRSHCFKRYTTTNNNNSSRIKENNSSSNSNTSSYEINVQLNSPRSETYTNANSGDGFHSLVEKKQTRLGNLTQRVHLKKKIGSLGVDFGLRLELKGKRKLGHWTFLVFCGVCLFLGIFKFCANGWFGSAIDRVESNQDFYDSVWTPLHVKDQGARDYGYRTGENDEAGRENDVDRTLKTVASGVVGSQNEMVNSWMKRQIVTF</sequence>
<feature type="region of interest" description="Disordered" evidence="1">
    <location>
        <begin position="11"/>
        <end position="34"/>
    </location>
</feature>
<keyword evidence="2" id="KW-0812">Transmembrane</keyword>
<feature type="transmembrane region" description="Helical" evidence="2">
    <location>
        <begin position="102"/>
        <end position="120"/>
    </location>
</feature>
<gene>
    <name evidence="3" type="ORF">ACH5RR_003987</name>
</gene>
<organism evidence="3 4">
    <name type="scientific">Cinchona calisaya</name>
    <dbReference type="NCBI Taxonomy" id="153742"/>
    <lineage>
        <taxon>Eukaryota</taxon>
        <taxon>Viridiplantae</taxon>
        <taxon>Streptophyta</taxon>
        <taxon>Embryophyta</taxon>
        <taxon>Tracheophyta</taxon>
        <taxon>Spermatophyta</taxon>
        <taxon>Magnoliopsida</taxon>
        <taxon>eudicotyledons</taxon>
        <taxon>Gunneridae</taxon>
        <taxon>Pentapetalae</taxon>
        <taxon>asterids</taxon>
        <taxon>lamiids</taxon>
        <taxon>Gentianales</taxon>
        <taxon>Rubiaceae</taxon>
        <taxon>Cinchonoideae</taxon>
        <taxon>Cinchoneae</taxon>
        <taxon>Cinchona</taxon>
    </lineage>
</organism>
<protein>
    <submittedName>
        <fullName evidence="3">Uncharacterized protein</fullName>
    </submittedName>
</protein>
<proteinExistence type="predicted"/>
<keyword evidence="4" id="KW-1185">Reference proteome</keyword>
<keyword evidence="2" id="KW-1133">Transmembrane helix</keyword>
<evidence type="ECO:0000313" key="4">
    <source>
        <dbReference type="Proteomes" id="UP001630127"/>
    </source>
</evidence>
<dbReference type="Proteomes" id="UP001630127">
    <property type="component" value="Unassembled WGS sequence"/>
</dbReference>